<evidence type="ECO:0000256" key="1">
    <source>
        <dbReference type="ARBA" id="ARBA00008080"/>
    </source>
</evidence>
<keyword evidence="7" id="KW-0820">tRNA-binding</keyword>
<dbReference type="EMBL" id="CP036281">
    <property type="protein sequence ID" value="QDU81729.1"/>
    <property type="molecule type" value="Genomic_DNA"/>
</dbReference>
<dbReference type="PANTHER" id="PTHR10871:SF1">
    <property type="entry name" value="SMALL RIBOSOMAL SUBUNIT PROTEIN US13M"/>
    <property type="match status" value="1"/>
</dbReference>
<evidence type="ECO:0000256" key="2">
    <source>
        <dbReference type="ARBA" id="ARBA00022730"/>
    </source>
</evidence>
<dbReference type="FunFam" id="1.10.8.50:FF:000001">
    <property type="entry name" value="30S ribosomal protein S13"/>
    <property type="match status" value="1"/>
</dbReference>
<dbReference type="Gene3D" id="4.10.910.10">
    <property type="entry name" value="30s ribosomal protein s13, domain 2"/>
    <property type="match status" value="1"/>
</dbReference>
<gene>
    <name evidence="7 10" type="primary">rpsM</name>
    <name evidence="10" type="ORF">Pla110_34740</name>
</gene>
<dbReference type="InterPro" id="IPR019980">
    <property type="entry name" value="Ribosomal_uS13_bac-type"/>
</dbReference>
<dbReference type="InterPro" id="IPR010979">
    <property type="entry name" value="Ribosomal_uS13-like_H2TH"/>
</dbReference>
<accession>A0A518CR72</accession>
<dbReference type="InterPro" id="IPR027437">
    <property type="entry name" value="Rbsml_uS13_C"/>
</dbReference>
<dbReference type="GO" id="GO:0015935">
    <property type="term" value="C:small ribosomal subunit"/>
    <property type="evidence" value="ECO:0007669"/>
    <property type="project" value="TreeGrafter"/>
</dbReference>
<proteinExistence type="inferred from homology"/>
<evidence type="ECO:0000256" key="5">
    <source>
        <dbReference type="ARBA" id="ARBA00023274"/>
    </source>
</evidence>
<dbReference type="NCBIfam" id="TIGR03631">
    <property type="entry name" value="uS13_bact"/>
    <property type="match status" value="1"/>
</dbReference>
<evidence type="ECO:0000313" key="11">
    <source>
        <dbReference type="Proteomes" id="UP000317178"/>
    </source>
</evidence>
<evidence type="ECO:0000256" key="9">
    <source>
        <dbReference type="SAM" id="MobiDB-lite"/>
    </source>
</evidence>
<evidence type="ECO:0000256" key="4">
    <source>
        <dbReference type="ARBA" id="ARBA00022980"/>
    </source>
</evidence>
<dbReference type="InterPro" id="IPR018269">
    <property type="entry name" value="Ribosomal_uS13_CS"/>
</dbReference>
<dbReference type="InterPro" id="IPR001892">
    <property type="entry name" value="Ribosomal_uS13"/>
</dbReference>
<evidence type="ECO:0000256" key="7">
    <source>
        <dbReference type="HAMAP-Rule" id="MF_01315"/>
    </source>
</evidence>
<evidence type="ECO:0000256" key="3">
    <source>
        <dbReference type="ARBA" id="ARBA00022884"/>
    </source>
</evidence>
<dbReference type="Pfam" id="PF00416">
    <property type="entry name" value="Ribosomal_S13"/>
    <property type="match status" value="1"/>
</dbReference>
<dbReference type="PROSITE" id="PS00646">
    <property type="entry name" value="RIBOSOMAL_S13_1"/>
    <property type="match status" value="1"/>
</dbReference>
<dbReference type="RefSeq" id="WP_144997316.1">
    <property type="nucleotide sequence ID" value="NZ_CP036281.1"/>
</dbReference>
<feature type="region of interest" description="Disordered" evidence="9">
    <location>
        <begin position="93"/>
        <end position="128"/>
    </location>
</feature>
<keyword evidence="2 7" id="KW-0699">rRNA-binding</keyword>
<feature type="compositionally biased region" description="Basic residues" evidence="9">
    <location>
        <begin position="108"/>
        <end position="118"/>
    </location>
</feature>
<name>A0A518CR72_9PLAN</name>
<comment type="similarity">
    <text evidence="1 7 8">Belongs to the universal ribosomal protein uS13 family.</text>
</comment>
<dbReference type="PANTHER" id="PTHR10871">
    <property type="entry name" value="30S RIBOSOMAL PROTEIN S13/40S RIBOSOMAL PROTEIN S18"/>
    <property type="match status" value="1"/>
</dbReference>
<dbReference type="KEGG" id="plon:Pla110_34740"/>
<keyword evidence="5 7" id="KW-0687">Ribonucleoprotein</keyword>
<evidence type="ECO:0000256" key="8">
    <source>
        <dbReference type="RuleBase" id="RU003830"/>
    </source>
</evidence>
<dbReference type="PIRSF" id="PIRSF002134">
    <property type="entry name" value="Ribosomal_S13"/>
    <property type="match status" value="1"/>
</dbReference>
<dbReference type="PROSITE" id="PS50159">
    <property type="entry name" value="RIBOSOMAL_S13_2"/>
    <property type="match status" value="1"/>
</dbReference>
<dbReference type="AlphaFoldDB" id="A0A518CR72"/>
<dbReference type="GO" id="GO:0005829">
    <property type="term" value="C:cytosol"/>
    <property type="evidence" value="ECO:0007669"/>
    <property type="project" value="TreeGrafter"/>
</dbReference>
<reference evidence="10 11" key="1">
    <citation type="submission" date="2019-02" db="EMBL/GenBank/DDBJ databases">
        <title>Deep-cultivation of Planctomycetes and their phenomic and genomic characterization uncovers novel biology.</title>
        <authorList>
            <person name="Wiegand S."/>
            <person name="Jogler M."/>
            <person name="Boedeker C."/>
            <person name="Pinto D."/>
            <person name="Vollmers J."/>
            <person name="Rivas-Marin E."/>
            <person name="Kohn T."/>
            <person name="Peeters S.H."/>
            <person name="Heuer A."/>
            <person name="Rast P."/>
            <person name="Oberbeckmann S."/>
            <person name="Bunk B."/>
            <person name="Jeske O."/>
            <person name="Meyerdierks A."/>
            <person name="Storesund J.E."/>
            <person name="Kallscheuer N."/>
            <person name="Luecker S."/>
            <person name="Lage O.M."/>
            <person name="Pohl T."/>
            <person name="Merkel B.J."/>
            <person name="Hornburger P."/>
            <person name="Mueller R.-W."/>
            <person name="Bruemmer F."/>
            <person name="Labrenz M."/>
            <person name="Spormann A.M."/>
            <person name="Op den Camp H."/>
            <person name="Overmann J."/>
            <person name="Amann R."/>
            <person name="Jetten M.S.M."/>
            <person name="Mascher T."/>
            <person name="Medema M.H."/>
            <person name="Devos D.P."/>
            <person name="Kaster A.-K."/>
            <person name="Ovreas L."/>
            <person name="Rohde M."/>
            <person name="Galperin M.Y."/>
            <person name="Jogler C."/>
        </authorList>
    </citation>
    <scope>NUCLEOTIDE SEQUENCE [LARGE SCALE GENOMIC DNA]</scope>
    <source>
        <strain evidence="10 11">Pla110</strain>
    </source>
</reference>
<dbReference type="OrthoDB" id="9803610at2"/>
<sequence>MPRILGVDTPNNKKTYISLSYLYGIGQFKAIQICETLGLDPHRKAVELSEDEIARLNDHLDKEQTVEGQLRRQHQEDVSRLKSIACYRGVRHRRGMPVRGQNTQTNARTRKGIKKTVAGKKGVKDMKH</sequence>
<dbReference type="GO" id="GO:0019843">
    <property type="term" value="F:rRNA binding"/>
    <property type="evidence" value="ECO:0007669"/>
    <property type="project" value="UniProtKB-UniRule"/>
</dbReference>
<dbReference type="HAMAP" id="MF_01315">
    <property type="entry name" value="Ribosomal_uS13"/>
    <property type="match status" value="1"/>
</dbReference>
<dbReference type="GO" id="GO:0006412">
    <property type="term" value="P:translation"/>
    <property type="evidence" value="ECO:0007669"/>
    <property type="project" value="UniProtKB-UniRule"/>
</dbReference>
<dbReference type="SUPFAM" id="SSF46946">
    <property type="entry name" value="S13-like H2TH domain"/>
    <property type="match status" value="1"/>
</dbReference>
<dbReference type="Gene3D" id="1.10.8.50">
    <property type="match status" value="1"/>
</dbReference>
<dbReference type="GO" id="GO:0003735">
    <property type="term" value="F:structural constituent of ribosome"/>
    <property type="evidence" value="ECO:0007669"/>
    <property type="project" value="InterPro"/>
</dbReference>
<organism evidence="10 11">
    <name type="scientific">Polystyrenella longa</name>
    <dbReference type="NCBI Taxonomy" id="2528007"/>
    <lineage>
        <taxon>Bacteria</taxon>
        <taxon>Pseudomonadati</taxon>
        <taxon>Planctomycetota</taxon>
        <taxon>Planctomycetia</taxon>
        <taxon>Planctomycetales</taxon>
        <taxon>Planctomycetaceae</taxon>
        <taxon>Polystyrenella</taxon>
    </lineage>
</organism>
<comment type="subunit">
    <text evidence="7">Part of the 30S ribosomal subunit. Forms a loose heterodimer with protein S19. Forms two bridges to the 50S subunit in the 70S ribosome.</text>
</comment>
<evidence type="ECO:0000313" key="10">
    <source>
        <dbReference type="EMBL" id="QDU81729.1"/>
    </source>
</evidence>
<keyword evidence="11" id="KW-1185">Reference proteome</keyword>
<keyword evidence="3 7" id="KW-0694">RNA-binding</keyword>
<protein>
    <recommendedName>
        <fullName evidence="6 7">Small ribosomal subunit protein uS13</fullName>
    </recommendedName>
</protein>
<dbReference type="Proteomes" id="UP000317178">
    <property type="component" value="Chromosome"/>
</dbReference>
<comment type="function">
    <text evidence="7">Located at the top of the head of the 30S subunit, it contacts several helices of the 16S rRNA. In the 70S ribosome it contacts the 23S rRNA (bridge B1a) and protein L5 of the 50S subunit (bridge B1b), connecting the 2 subunits; these bridges are implicated in subunit movement. Contacts the tRNAs in the A and P-sites.</text>
</comment>
<evidence type="ECO:0000256" key="6">
    <source>
        <dbReference type="ARBA" id="ARBA00035166"/>
    </source>
</evidence>
<dbReference type="GO" id="GO:0000049">
    <property type="term" value="F:tRNA binding"/>
    <property type="evidence" value="ECO:0007669"/>
    <property type="project" value="UniProtKB-UniRule"/>
</dbReference>
<keyword evidence="4 7" id="KW-0689">Ribosomal protein</keyword>